<evidence type="ECO:0000313" key="1">
    <source>
        <dbReference type="EMBL" id="KAJ7564248.1"/>
    </source>
</evidence>
<organism evidence="1 2">
    <name type="scientific">Diphasiastrum complanatum</name>
    <name type="common">Issler's clubmoss</name>
    <name type="synonym">Lycopodium complanatum</name>
    <dbReference type="NCBI Taxonomy" id="34168"/>
    <lineage>
        <taxon>Eukaryota</taxon>
        <taxon>Viridiplantae</taxon>
        <taxon>Streptophyta</taxon>
        <taxon>Embryophyta</taxon>
        <taxon>Tracheophyta</taxon>
        <taxon>Lycopodiopsida</taxon>
        <taxon>Lycopodiales</taxon>
        <taxon>Lycopodiaceae</taxon>
        <taxon>Lycopodioideae</taxon>
        <taxon>Diphasiastrum</taxon>
    </lineage>
</organism>
<keyword evidence="2" id="KW-1185">Reference proteome</keyword>
<reference evidence="2" key="1">
    <citation type="journal article" date="2024" name="Proc. Natl. Acad. Sci. U.S.A.">
        <title>Extraordinary preservation of gene collinearity over three hundred million years revealed in homosporous lycophytes.</title>
        <authorList>
            <person name="Li C."/>
            <person name="Wickell D."/>
            <person name="Kuo L.Y."/>
            <person name="Chen X."/>
            <person name="Nie B."/>
            <person name="Liao X."/>
            <person name="Peng D."/>
            <person name="Ji J."/>
            <person name="Jenkins J."/>
            <person name="Williams M."/>
            <person name="Shu S."/>
            <person name="Plott C."/>
            <person name="Barry K."/>
            <person name="Rajasekar S."/>
            <person name="Grimwood J."/>
            <person name="Han X."/>
            <person name="Sun S."/>
            <person name="Hou Z."/>
            <person name="He W."/>
            <person name="Dai G."/>
            <person name="Sun C."/>
            <person name="Schmutz J."/>
            <person name="Leebens-Mack J.H."/>
            <person name="Li F.W."/>
            <person name="Wang L."/>
        </authorList>
    </citation>
    <scope>NUCLEOTIDE SEQUENCE [LARGE SCALE GENOMIC DNA]</scope>
    <source>
        <strain evidence="2">cv. PW_Plant_1</strain>
    </source>
</reference>
<name>A0ACC2ECY5_DIPCM</name>
<sequence length="262" mass="29222">MHLQRISISIQCSRIIKGIGFTDLKCYLCSSHRQCDLVWKLGEEEDIMGAIKVIGIPMSTCTQRVLVVLIEKGAEYVVEPLDMMKGAHKQPEHLAIQPFGQIPVIEDGKFKLFESRAIVRYVAEKYEGQGPSLYGKTLHEKALVEQWLAVEIEEFNAPITAAVVQLVLGPKFKGIPADEAIVSASLEKLEKVLDVYEAQLAKNKFLAGNFLSIADLVHLPFLFLLVGVAKRGEVVTSRKHVHEWYETLSSLPSWKKVLALAA</sequence>
<protein>
    <submittedName>
        <fullName evidence="1">Uncharacterized protein</fullName>
    </submittedName>
</protein>
<proteinExistence type="predicted"/>
<evidence type="ECO:0000313" key="2">
    <source>
        <dbReference type="Proteomes" id="UP001162992"/>
    </source>
</evidence>
<accession>A0ACC2ECY5</accession>
<dbReference type="Proteomes" id="UP001162992">
    <property type="component" value="Chromosome 2"/>
</dbReference>
<dbReference type="EMBL" id="CM055093">
    <property type="protein sequence ID" value="KAJ7564248.1"/>
    <property type="molecule type" value="Genomic_DNA"/>
</dbReference>
<comment type="caution">
    <text evidence="1">The sequence shown here is derived from an EMBL/GenBank/DDBJ whole genome shotgun (WGS) entry which is preliminary data.</text>
</comment>
<gene>
    <name evidence="1" type="ORF">O6H91_02G009400</name>
</gene>